<accession>A0ACA9LEC6</accession>
<reference evidence="1" key="1">
    <citation type="submission" date="2021-06" db="EMBL/GenBank/DDBJ databases">
        <authorList>
            <person name="Kallberg Y."/>
            <person name="Tangrot J."/>
            <person name="Rosling A."/>
        </authorList>
    </citation>
    <scope>NUCLEOTIDE SEQUENCE</scope>
    <source>
        <strain evidence="1">IL203A</strain>
    </source>
</reference>
<gene>
    <name evidence="1" type="ORF">DHETER_LOCUS3867</name>
</gene>
<sequence length="39" mass="4506">SIVETFKRLAEKKAECIQMVLAEEVDKNMKTLESVDKNH</sequence>
<evidence type="ECO:0000313" key="2">
    <source>
        <dbReference type="Proteomes" id="UP000789702"/>
    </source>
</evidence>
<dbReference type="EMBL" id="CAJVPU010003563">
    <property type="protein sequence ID" value="CAG8519960.1"/>
    <property type="molecule type" value="Genomic_DNA"/>
</dbReference>
<comment type="caution">
    <text evidence="1">The sequence shown here is derived from an EMBL/GenBank/DDBJ whole genome shotgun (WGS) entry which is preliminary data.</text>
</comment>
<proteinExistence type="predicted"/>
<dbReference type="Proteomes" id="UP000789702">
    <property type="component" value="Unassembled WGS sequence"/>
</dbReference>
<organism evidence="1 2">
    <name type="scientific">Dentiscutata heterogama</name>
    <dbReference type="NCBI Taxonomy" id="1316150"/>
    <lineage>
        <taxon>Eukaryota</taxon>
        <taxon>Fungi</taxon>
        <taxon>Fungi incertae sedis</taxon>
        <taxon>Mucoromycota</taxon>
        <taxon>Glomeromycotina</taxon>
        <taxon>Glomeromycetes</taxon>
        <taxon>Diversisporales</taxon>
        <taxon>Gigasporaceae</taxon>
        <taxon>Dentiscutata</taxon>
    </lineage>
</organism>
<name>A0ACA9LEC6_9GLOM</name>
<keyword evidence="2" id="KW-1185">Reference proteome</keyword>
<protein>
    <submittedName>
        <fullName evidence="1">17015_t:CDS:1</fullName>
    </submittedName>
</protein>
<evidence type="ECO:0000313" key="1">
    <source>
        <dbReference type="EMBL" id="CAG8519960.1"/>
    </source>
</evidence>
<feature type="non-terminal residue" evidence="1">
    <location>
        <position position="1"/>
    </location>
</feature>